<keyword evidence="1" id="KW-0472">Membrane</keyword>
<gene>
    <name evidence="2" type="ORF">ACFQL9_13025</name>
</gene>
<dbReference type="EMBL" id="JBHTAH010000012">
    <property type="protein sequence ID" value="MFC7070569.1"/>
    <property type="molecule type" value="Genomic_DNA"/>
</dbReference>
<name>A0ABD5WIH0_9EURY</name>
<dbReference type="AlphaFoldDB" id="A0ABD5WIH0"/>
<keyword evidence="1" id="KW-1133">Transmembrane helix</keyword>
<keyword evidence="3" id="KW-1185">Reference proteome</keyword>
<keyword evidence="1" id="KW-0812">Transmembrane</keyword>
<dbReference type="Proteomes" id="UP001596461">
    <property type="component" value="Unassembled WGS sequence"/>
</dbReference>
<reference evidence="2 3" key="1">
    <citation type="journal article" date="2019" name="Int. J. Syst. Evol. Microbiol.">
        <title>The Global Catalogue of Microorganisms (GCM) 10K type strain sequencing project: providing services to taxonomists for standard genome sequencing and annotation.</title>
        <authorList>
            <consortium name="The Broad Institute Genomics Platform"/>
            <consortium name="The Broad Institute Genome Sequencing Center for Infectious Disease"/>
            <person name="Wu L."/>
            <person name="Ma J."/>
        </authorList>
    </citation>
    <scope>NUCLEOTIDE SEQUENCE [LARGE SCALE GENOMIC DNA]</scope>
    <source>
        <strain evidence="2 3">DT31</strain>
    </source>
</reference>
<protein>
    <recommendedName>
        <fullName evidence="4">PGF-CTERM protein</fullName>
    </recommendedName>
</protein>
<sequence>MGDTRDRDSRPILALALVVMLAFAPAIGAAVPTENQRVNMNSEYAHNPAIAVDRVVVAEHDVDEMGGLDYVNDSGGVETFAAELNATTNNSYSYVPTALEDETLGAFPRTGDDDGNVSALNASRWNEGGPNASGFSVTDTSGETATGVESVTFGTDGSFGSGDSAYAEFTLPTPITDSPDKLYFQQVFDVETLESGAQIVFEYRDEGGDARRVVVNGSADASDAGVAANQTGEGFIAQPQSGELSVVSNDDGSFDGIASARVYIMDGDGNITVTGLNAEKSSQWTFGTERVDGEVSAVTEKAEPGRLRITSMDSLGSWASDGVVHNKGVHNLAFTAELADVEDRNVTYSKAEQYGGYEWKQESYYRLTLPDGYDLTYYGVAFEDTQKMISERYALVEIAEGTSDTAFGNVTSWTDKTNVYGNAQPETRHTLDDTVEIGKSYVFHSVKLVTSEEKASLDSKQQSNSGGGGGFWSGNNPLANFVSWVAAGVTAVMGTLAGLAKFRSN</sequence>
<evidence type="ECO:0000256" key="1">
    <source>
        <dbReference type="SAM" id="Phobius"/>
    </source>
</evidence>
<feature type="transmembrane region" description="Helical" evidence="1">
    <location>
        <begin position="481"/>
        <end position="500"/>
    </location>
</feature>
<evidence type="ECO:0000313" key="2">
    <source>
        <dbReference type="EMBL" id="MFC7070569.1"/>
    </source>
</evidence>
<accession>A0ABD5WIH0</accession>
<evidence type="ECO:0008006" key="4">
    <source>
        <dbReference type="Google" id="ProtNLM"/>
    </source>
</evidence>
<comment type="caution">
    <text evidence="2">The sequence shown here is derived from an EMBL/GenBank/DDBJ whole genome shotgun (WGS) entry which is preliminary data.</text>
</comment>
<organism evidence="2 3">
    <name type="scientific">Halobaculum lipolyticum</name>
    <dbReference type="NCBI Taxonomy" id="3032001"/>
    <lineage>
        <taxon>Archaea</taxon>
        <taxon>Methanobacteriati</taxon>
        <taxon>Methanobacteriota</taxon>
        <taxon>Stenosarchaea group</taxon>
        <taxon>Halobacteria</taxon>
        <taxon>Halobacteriales</taxon>
        <taxon>Haloferacaceae</taxon>
        <taxon>Halobaculum</taxon>
    </lineage>
</organism>
<evidence type="ECO:0000313" key="3">
    <source>
        <dbReference type="Proteomes" id="UP001596461"/>
    </source>
</evidence>
<proteinExistence type="predicted"/>
<dbReference type="RefSeq" id="WP_390210757.1">
    <property type="nucleotide sequence ID" value="NZ_JBHTAH010000012.1"/>
</dbReference>